<dbReference type="PROSITE" id="PS51375">
    <property type="entry name" value="PPR"/>
    <property type="match status" value="2"/>
</dbReference>
<proteinExistence type="predicted"/>
<dbReference type="InterPro" id="IPR002885">
    <property type="entry name" value="PPR_rpt"/>
</dbReference>
<dbReference type="GO" id="GO:0007005">
    <property type="term" value="P:mitochondrion organization"/>
    <property type="evidence" value="ECO:0007669"/>
    <property type="project" value="TreeGrafter"/>
</dbReference>
<dbReference type="Gene3D" id="1.25.40.10">
    <property type="entry name" value="Tetratricopeptide repeat domain"/>
    <property type="match status" value="1"/>
</dbReference>
<gene>
    <name evidence="3" type="ORF">A4U43_C07F10260</name>
</gene>
<dbReference type="Pfam" id="PF12854">
    <property type="entry name" value="PPR_1"/>
    <property type="match status" value="1"/>
</dbReference>
<accession>A0A5P1EE44</accession>
<evidence type="ECO:0000256" key="2">
    <source>
        <dbReference type="PROSITE-ProRule" id="PRU00708"/>
    </source>
</evidence>
<evidence type="ECO:0000256" key="1">
    <source>
        <dbReference type="ARBA" id="ARBA00022737"/>
    </source>
</evidence>
<dbReference type="GO" id="GO:0005739">
    <property type="term" value="C:mitochondrion"/>
    <property type="evidence" value="ECO:0007669"/>
    <property type="project" value="TreeGrafter"/>
</dbReference>
<organism evidence="3 4">
    <name type="scientific">Asparagus officinalis</name>
    <name type="common">Garden asparagus</name>
    <dbReference type="NCBI Taxonomy" id="4686"/>
    <lineage>
        <taxon>Eukaryota</taxon>
        <taxon>Viridiplantae</taxon>
        <taxon>Streptophyta</taxon>
        <taxon>Embryophyta</taxon>
        <taxon>Tracheophyta</taxon>
        <taxon>Spermatophyta</taxon>
        <taxon>Magnoliopsida</taxon>
        <taxon>Liliopsida</taxon>
        <taxon>Asparagales</taxon>
        <taxon>Asparagaceae</taxon>
        <taxon>Asparagoideae</taxon>
        <taxon>Asparagus</taxon>
    </lineage>
</organism>
<protein>
    <recommendedName>
        <fullName evidence="5">Pentacotripeptide-repeat region of PRORP domain-containing protein</fullName>
    </recommendedName>
</protein>
<evidence type="ECO:0000313" key="3">
    <source>
        <dbReference type="EMBL" id="ONK62991.1"/>
    </source>
</evidence>
<dbReference type="OMA" id="VEICVEM"/>
<dbReference type="Pfam" id="PF01535">
    <property type="entry name" value="PPR"/>
    <property type="match status" value="2"/>
</dbReference>
<dbReference type="PANTHER" id="PTHR47934">
    <property type="entry name" value="PENTATRICOPEPTIDE REPEAT-CONTAINING PROTEIN PET309, MITOCHONDRIAL"/>
    <property type="match status" value="1"/>
</dbReference>
<sequence>MRSEGLTNSAIKMFDALSKDGRTHEAMALFAVIKDKGTMPDVVAHTAVIEAYANVRSFERMLASGVEPNVYTYGVLIKGLARDGRVGEARKFLAEMTGKGMRPNAGVCVEVFEACVREEKVGEGRAILEEMKGRGFAPDEKEVRQLLGKRGKMFRGVMGLIFGK</sequence>
<keyword evidence="4" id="KW-1185">Reference proteome</keyword>
<dbReference type="PANTHER" id="PTHR47934:SF28">
    <property type="entry name" value="OS04G0488500 PROTEIN"/>
    <property type="match status" value="1"/>
</dbReference>
<dbReference type="AlphaFoldDB" id="A0A5P1EE44"/>
<reference evidence="4" key="1">
    <citation type="journal article" date="2017" name="Nat. Commun.">
        <title>The asparagus genome sheds light on the origin and evolution of a young Y chromosome.</title>
        <authorList>
            <person name="Harkess A."/>
            <person name="Zhou J."/>
            <person name="Xu C."/>
            <person name="Bowers J.E."/>
            <person name="Van der Hulst R."/>
            <person name="Ayyampalayam S."/>
            <person name="Mercati F."/>
            <person name="Riccardi P."/>
            <person name="McKain M.R."/>
            <person name="Kakrana A."/>
            <person name="Tang H."/>
            <person name="Ray J."/>
            <person name="Groenendijk J."/>
            <person name="Arikit S."/>
            <person name="Mathioni S.M."/>
            <person name="Nakano M."/>
            <person name="Shan H."/>
            <person name="Telgmann-Rauber A."/>
            <person name="Kanno A."/>
            <person name="Yue Z."/>
            <person name="Chen H."/>
            <person name="Li W."/>
            <person name="Chen Y."/>
            <person name="Xu X."/>
            <person name="Zhang Y."/>
            <person name="Luo S."/>
            <person name="Chen H."/>
            <person name="Gao J."/>
            <person name="Mao Z."/>
            <person name="Pires J.C."/>
            <person name="Luo M."/>
            <person name="Kudrna D."/>
            <person name="Wing R.A."/>
            <person name="Meyers B.C."/>
            <person name="Yi K."/>
            <person name="Kong H."/>
            <person name="Lavrijsen P."/>
            <person name="Sunseri F."/>
            <person name="Falavigna A."/>
            <person name="Ye Y."/>
            <person name="Leebens-Mack J.H."/>
            <person name="Chen G."/>
        </authorList>
    </citation>
    <scope>NUCLEOTIDE SEQUENCE [LARGE SCALE GENOMIC DNA]</scope>
    <source>
        <strain evidence="4">cv. DH0086</strain>
    </source>
</reference>
<dbReference type="GO" id="GO:0003729">
    <property type="term" value="F:mRNA binding"/>
    <property type="evidence" value="ECO:0007669"/>
    <property type="project" value="TreeGrafter"/>
</dbReference>
<dbReference type="GO" id="GO:0006396">
    <property type="term" value="P:RNA processing"/>
    <property type="evidence" value="ECO:0007669"/>
    <property type="project" value="TreeGrafter"/>
</dbReference>
<dbReference type="NCBIfam" id="TIGR00756">
    <property type="entry name" value="PPR"/>
    <property type="match status" value="2"/>
</dbReference>
<dbReference type="EMBL" id="CM007387">
    <property type="protein sequence ID" value="ONK62991.1"/>
    <property type="molecule type" value="Genomic_DNA"/>
</dbReference>
<dbReference type="InterPro" id="IPR051114">
    <property type="entry name" value="Mito_RNA_Proc_CCM1"/>
</dbReference>
<dbReference type="Proteomes" id="UP000243459">
    <property type="component" value="Chromosome 7"/>
</dbReference>
<dbReference type="InterPro" id="IPR011990">
    <property type="entry name" value="TPR-like_helical_dom_sf"/>
</dbReference>
<feature type="repeat" description="PPR" evidence="2">
    <location>
        <begin position="104"/>
        <end position="138"/>
    </location>
</feature>
<evidence type="ECO:0000313" key="4">
    <source>
        <dbReference type="Proteomes" id="UP000243459"/>
    </source>
</evidence>
<dbReference type="Gramene" id="ONK62991">
    <property type="protein sequence ID" value="ONK62991"/>
    <property type="gene ID" value="A4U43_C07F10260"/>
</dbReference>
<name>A0A5P1EE44_ASPOF</name>
<evidence type="ECO:0008006" key="5">
    <source>
        <dbReference type="Google" id="ProtNLM"/>
    </source>
</evidence>
<feature type="repeat" description="PPR" evidence="2">
    <location>
        <begin position="69"/>
        <end position="103"/>
    </location>
</feature>
<keyword evidence="1" id="KW-0677">Repeat</keyword>